<dbReference type="PANTHER" id="PTHR30575:SF0">
    <property type="entry name" value="XAA-ARG DIPEPTIDASE"/>
    <property type="match status" value="1"/>
</dbReference>
<gene>
    <name evidence="3" type="ORF">HC031_26505</name>
</gene>
<dbReference type="Pfam" id="PF01546">
    <property type="entry name" value="Peptidase_M20"/>
    <property type="match status" value="1"/>
</dbReference>
<dbReference type="PANTHER" id="PTHR30575">
    <property type="entry name" value="PEPTIDASE M20"/>
    <property type="match status" value="1"/>
</dbReference>
<keyword evidence="4" id="KW-1185">Reference proteome</keyword>
<comment type="similarity">
    <text evidence="1">Belongs to the peptidase M20A family.</text>
</comment>
<dbReference type="RefSeq" id="WP_167928151.1">
    <property type="nucleotide sequence ID" value="NZ_JAATVY010000027.1"/>
</dbReference>
<organism evidence="3 4">
    <name type="scientific">Planosporangium thailandense</name>
    <dbReference type="NCBI Taxonomy" id="765197"/>
    <lineage>
        <taxon>Bacteria</taxon>
        <taxon>Bacillati</taxon>
        <taxon>Actinomycetota</taxon>
        <taxon>Actinomycetes</taxon>
        <taxon>Micromonosporales</taxon>
        <taxon>Micromonosporaceae</taxon>
        <taxon>Planosporangium</taxon>
    </lineage>
</organism>
<reference evidence="3 4" key="1">
    <citation type="submission" date="2020-03" db="EMBL/GenBank/DDBJ databases">
        <title>WGS of the type strain of Planosporangium spp.</title>
        <authorList>
            <person name="Thawai C."/>
        </authorList>
    </citation>
    <scope>NUCLEOTIDE SEQUENCE [LARGE SCALE GENOMIC DNA]</scope>
    <source>
        <strain evidence="3 4">TBRC 5610</strain>
    </source>
</reference>
<dbReference type="InterPro" id="IPR036264">
    <property type="entry name" value="Bact_exopeptidase_dim_dom"/>
</dbReference>
<sequence>MTATPRSMPRPYEAFLPTLLNEASEQARRAEAVVSPHPGAPQDLTDRIERYVGDLGADIVGLSHQVFDHPELCFEEHEAAAAVARLVRSHGLAIEVGSFGLPTSFRARVGNGRPAVAILAEYDALPDIGHGCGHNVICASAVGAFLALARVASELPGSVELIGTPAEEGGSGKVLIARAGGFDGIDAAMMIHPGVYDVGTYPPQGMRTVNVVYQGLEAHAAAMPFMGRNALDAVVAAYSGISQLRQHMLPSDRIHGVILEGGRRPNIVPGRTAASFYVRSRRTETMRELSSRVQQIFEAAAHMTGTSVDVEWDPYPEEQPVRTNRVLMERYAVNMARRGRAVLGQQALEVPLNGSTDFGNVSHLVPGIHPVVAMATPGVACHSREFAAEARGPRGDRAALDGAFALASTAADFLHDAAMRAAAMAEFTAAGECVPVQTSEGKE</sequence>
<dbReference type="PIRSF" id="PIRSF037226">
    <property type="entry name" value="Amidohydrolase_ACY1L2_prd"/>
    <property type="match status" value="1"/>
</dbReference>
<evidence type="ECO:0000313" key="4">
    <source>
        <dbReference type="Proteomes" id="UP000722989"/>
    </source>
</evidence>
<feature type="domain" description="Peptidase M20 dimerisation" evidence="2">
    <location>
        <begin position="205"/>
        <end position="301"/>
    </location>
</feature>
<dbReference type="InterPro" id="IPR052030">
    <property type="entry name" value="Peptidase_M20/M20A_hydrolases"/>
</dbReference>
<protein>
    <recommendedName>
        <fullName evidence="1">Peptidase M20 domain-containing protein 2</fullName>
    </recommendedName>
</protein>
<dbReference type="InterPro" id="IPR017144">
    <property type="entry name" value="Xaa-Arg_dipeptidase"/>
</dbReference>
<dbReference type="CDD" id="cd05672">
    <property type="entry name" value="M20_ACY1L2-like"/>
    <property type="match status" value="1"/>
</dbReference>
<dbReference type="InterPro" id="IPR002933">
    <property type="entry name" value="Peptidase_M20"/>
</dbReference>
<dbReference type="Gene3D" id="3.30.70.360">
    <property type="match status" value="1"/>
</dbReference>
<dbReference type="SUPFAM" id="SSF53187">
    <property type="entry name" value="Zn-dependent exopeptidases"/>
    <property type="match status" value="1"/>
</dbReference>
<dbReference type="InterPro" id="IPR017439">
    <property type="entry name" value="Amidohydrolase"/>
</dbReference>
<dbReference type="Proteomes" id="UP000722989">
    <property type="component" value="Unassembled WGS sequence"/>
</dbReference>
<name>A0ABX0Y4G3_9ACTN</name>
<proteinExistence type="inferred from homology"/>
<dbReference type="SUPFAM" id="SSF55031">
    <property type="entry name" value="Bacterial exopeptidase dimerisation domain"/>
    <property type="match status" value="1"/>
</dbReference>
<evidence type="ECO:0000259" key="2">
    <source>
        <dbReference type="Pfam" id="PF07687"/>
    </source>
</evidence>
<evidence type="ECO:0000313" key="3">
    <source>
        <dbReference type="EMBL" id="NJC73243.1"/>
    </source>
</evidence>
<evidence type="ECO:0000256" key="1">
    <source>
        <dbReference type="PIRNR" id="PIRNR037226"/>
    </source>
</evidence>
<comment type="caution">
    <text evidence="3">The sequence shown here is derived from an EMBL/GenBank/DDBJ whole genome shotgun (WGS) entry which is preliminary data.</text>
</comment>
<dbReference type="InterPro" id="IPR011650">
    <property type="entry name" value="Peptidase_M20_dimer"/>
</dbReference>
<dbReference type="NCBIfam" id="TIGR01891">
    <property type="entry name" value="amidohydrolases"/>
    <property type="match status" value="1"/>
</dbReference>
<accession>A0ABX0Y4G3</accession>
<dbReference type="Pfam" id="PF07687">
    <property type="entry name" value="M20_dimer"/>
    <property type="match status" value="1"/>
</dbReference>
<dbReference type="Gene3D" id="3.40.630.10">
    <property type="entry name" value="Zn peptidases"/>
    <property type="match status" value="1"/>
</dbReference>
<dbReference type="EMBL" id="JAATVY010000027">
    <property type="protein sequence ID" value="NJC73243.1"/>
    <property type="molecule type" value="Genomic_DNA"/>
</dbReference>